<dbReference type="HOGENOM" id="CLU_3246585_0_0_5"/>
<organism evidence="2 3">
    <name type="scientific">Asticcacaulis excentricus (strain ATCC 15261 / DSM 4724 / KCTC 12464 / NCIMB 9791 / VKM B-1370 / CB 48)</name>
    <dbReference type="NCBI Taxonomy" id="573065"/>
    <lineage>
        <taxon>Bacteria</taxon>
        <taxon>Pseudomonadati</taxon>
        <taxon>Pseudomonadota</taxon>
        <taxon>Alphaproteobacteria</taxon>
        <taxon>Caulobacterales</taxon>
        <taxon>Caulobacteraceae</taxon>
        <taxon>Asticcacaulis</taxon>
    </lineage>
</organism>
<keyword evidence="1" id="KW-0472">Membrane</keyword>
<dbReference type="RefSeq" id="WP_013479344.1">
    <property type="nucleotide sequence ID" value="NC_014816.1"/>
</dbReference>
<evidence type="ECO:0000256" key="1">
    <source>
        <dbReference type="SAM" id="Phobius"/>
    </source>
</evidence>
<dbReference type="Proteomes" id="UP000001492">
    <property type="component" value="Chromosome 1"/>
</dbReference>
<evidence type="ECO:0000313" key="2">
    <source>
        <dbReference type="EMBL" id="ADU13514.1"/>
    </source>
</evidence>
<dbReference type="AlphaFoldDB" id="E8RRY9"/>
<dbReference type="KEGG" id="aex:Astex_1850"/>
<sequence>MNNAVFIALFSVFCGVFTIFLSVYAAKKKGKNTHKHKDGDQA</sequence>
<protein>
    <submittedName>
        <fullName evidence="2">Uncharacterized protein</fullName>
    </submittedName>
</protein>
<keyword evidence="3" id="KW-1185">Reference proteome</keyword>
<keyword evidence="1" id="KW-1133">Transmembrane helix</keyword>
<feature type="transmembrane region" description="Helical" evidence="1">
    <location>
        <begin position="6"/>
        <end position="26"/>
    </location>
</feature>
<gene>
    <name evidence="2" type="ordered locus">Astex_1850</name>
</gene>
<name>E8RRY9_ASTEC</name>
<keyword evidence="1" id="KW-0812">Transmembrane</keyword>
<evidence type="ECO:0000313" key="3">
    <source>
        <dbReference type="Proteomes" id="UP000001492"/>
    </source>
</evidence>
<dbReference type="EMBL" id="CP002395">
    <property type="protein sequence ID" value="ADU13514.1"/>
    <property type="molecule type" value="Genomic_DNA"/>
</dbReference>
<reference evidence="3" key="1">
    <citation type="submission" date="2010-12" db="EMBL/GenBank/DDBJ databases">
        <title>Complete sequence of chromosome 1 of Asticcacaulis excentricus CB 48.</title>
        <authorList>
            <consortium name="US DOE Joint Genome Institute"/>
            <person name="Lucas S."/>
            <person name="Copeland A."/>
            <person name="Lapidus A."/>
            <person name="Cheng J.-F."/>
            <person name="Bruce D."/>
            <person name="Goodwin L."/>
            <person name="Pitluck S."/>
            <person name="Teshima H."/>
            <person name="Davenport K."/>
            <person name="Detter J.C."/>
            <person name="Han C."/>
            <person name="Tapia R."/>
            <person name="Land M."/>
            <person name="Hauser L."/>
            <person name="Jeffries C."/>
            <person name="Kyrpides N."/>
            <person name="Ivanova N."/>
            <person name="Ovchinnikova G."/>
            <person name="Brun Y.V."/>
            <person name="Woyke T."/>
        </authorList>
    </citation>
    <scope>NUCLEOTIDE SEQUENCE [LARGE SCALE GENOMIC DNA]</scope>
    <source>
        <strain evidence="3">ATCC 15261 / DSM 4724 / KCTC 12464 / NCIMB 9791 / VKM B-1370 / CB 48</strain>
    </source>
</reference>
<accession>E8RRY9</accession>
<proteinExistence type="predicted"/>